<comment type="caution">
    <text evidence="3">The sequence shown here is derived from an EMBL/GenBank/DDBJ whole genome shotgun (WGS) entry which is preliminary data.</text>
</comment>
<dbReference type="PANTHER" id="PTHR24410">
    <property type="entry name" value="HL07962P-RELATED"/>
    <property type="match status" value="1"/>
</dbReference>
<organism evidence="3 4">
    <name type="scientific">Phycomyces blakesleeanus</name>
    <dbReference type="NCBI Taxonomy" id="4837"/>
    <lineage>
        <taxon>Eukaryota</taxon>
        <taxon>Fungi</taxon>
        <taxon>Fungi incertae sedis</taxon>
        <taxon>Mucoromycota</taxon>
        <taxon>Mucoromycotina</taxon>
        <taxon>Mucoromycetes</taxon>
        <taxon>Mucorales</taxon>
        <taxon>Phycomycetaceae</taxon>
        <taxon>Phycomyces</taxon>
    </lineage>
</organism>
<dbReference type="Proteomes" id="UP001448207">
    <property type="component" value="Unassembled WGS sequence"/>
</dbReference>
<evidence type="ECO:0008006" key="5">
    <source>
        <dbReference type="Google" id="ProtNLM"/>
    </source>
</evidence>
<dbReference type="InterPro" id="IPR000210">
    <property type="entry name" value="BTB/POZ_dom"/>
</dbReference>
<dbReference type="PROSITE" id="PS50144">
    <property type="entry name" value="MATH"/>
    <property type="match status" value="1"/>
</dbReference>
<dbReference type="Gene3D" id="1.25.40.420">
    <property type="match status" value="1"/>
</dbReference>
<evidence type="ECO:0000313" key="3">
    <source>
        <dbReference type="EMBL" id="KAL0092987.1"/>
    </source>
</evidence>
<proteinExistence type="predicted"/>
<dbReference type="InterPro" id="IPR051481">
    <property type="entry name" value="BTB-POZ/Galectin-3-binding"/>
</dbReference>
<dbReference type="SUPFAM" id="SSF54695">
    <property type="entry name" value="POZ domain"/>
    <property type="match status" value="1"/>
</dbReference>
<dbReference type="Gene3D" id="3.30.710.10">
    <property type="entry name" value="Potassium Channel Kv1.1, Chain A"/>
    <property type="match status" value="1"/>
</dbReference>
<protein>
    <recommendedName>
        <fullName evidence="5">BTB domain-containing protein</fullName>
    </recommendedName>
</protein>
<dbReference type="InterPro" id="IPR011333">
    <property type="entry name" value="SKP1/BTB/POZ_sf"/>
</dbReference>
<evidence type="ECO:0000259" key="2">
    <source>
        <dbReference type="PROSITE" id="PS50144"/>
    </source>
</evidence>
<evidence type="ECO:0000313" key="4">
    <source>
        <dbReference type="Proteomes" id="UP001448207"/>
    </source>
</evidence>
<dbReference type="Gene3D" id="2.60.210.10">
    <property type="entry name" value="Apoptosis, Tumor Necrosis Factor Receptor Associated Protein 2, Chain A"/>
    <property type="match status" value="1"/>
</dbReference>
<dbReference type="CDD" id="cd00121">
    <property type="entry name" value="MATH"/>
    <property type="match status" value="1"/>
</dbReference>
<gene>
    <name evidence="3" type="ORF">J3Q64DRAFT_1869269</name>
</gene>
<evidence type="ECO:0000259" key="1">
    <source>
        <dbReference type="PROSITE" id="PS50097"/>
    </source>
</evidence>
<keyword evidence="4" id="KW-1185">Reference proteome</keyword>
<accession>A0ABR3BAL2</accession>
<dbReference type="PROSITE" id="PS50097">
    <property type="entry name" value="BTB"/>
    <property type="match status" value="1"/>
</dbReference>
<dbReference type="PANTHER" id="PTHR24410:SF23">
    <property type="entry name" value="BTB DOMAIN-CONTAINING PROTEIN-RELATED"/>
    <property type="match status" value="1"/>
</dbReference>
<dbReference type="Pfam" id="PF00651">
    <property type="entry name" value="BTB"/>
    <property type="match status" value="1"/>
</dbReference>
<dbReference type="InterPro" id="IPR008974">
    <property type="entry name" value="TRAF-like"/>
</dbReference>
<dbReference type="SMART" id="SM00225">
    <property type="entry name" value="BTB"/>
    <property type="match status" value="1"/>
</dbReference>
<feature type="domain" description="BTB" evidence="1">
    <location>
        <begin position="189"/>
        <end position="258"/>
    </location>
</feature>
<feature type="domain" description="MATH" evidence="2">
    <location>
        <begin position="11"/>
        <end position="126"/>
    </location>
</feature>
<reference evidence="3 4" key="1">
    <citation type="submission" date="2024-04" db="EMBL/GenBank/DDBJ databases">
        <title>Symmetric and asymmetric DNA N6-adenine methylation regulates different biological responses in Mucorales.</title>
        <authorList>
            <consortium name="Lawrence Berkeley National Laboratory"/>
            <person name="Lax C."/>
            <person name="Mondo S.J."/>
            <person name="Osorio-Concepcion M."/>
            <person name="Muszewska A."/>
            <person name="Corrochano-Luque M."/>
            <person name="Gutierrez G."/>
            <person name="Riley R."/>
            <person name="Lipzen A."/>
            <person name="Guo J."/>
            <person name="Hundley H."/>
            <person name="Amirebrahimi M."/>
            <person name="Ng V."/>
            <person name="Lorenzo-Gutierrez D."/>
            <person name="Binder U."/>
            <person name="Yang J."/>
            <person name="Song Y."/>
            <person name="Canovas D."/>
            <person name="Navarro E."/>
            <person name="Freitag M."/>
            <person name="Gabaldon T."/>
            <person name="Grigoriev I.V."/>
            <person name="Corrochano L.M."/>
            <person name="Nicolas F.E."/>
            <person name="Garre V."/>
        </authorList>
    </citation>
    <scope>NUCLEOTIDE SEQUENCE [LARGE SCALE GENOMIC DNA]</scope>
    <source>
        <strain evidence="3 4">L51</strain>
    </source>
</reference>
<sequence length="465" mass="53180">MEKRSLGRVYYSTSSWDITNFSDIPCDTRVYSPDIKLYGVPWCLQGFEVFFYLKNVNPENKAAQDVYVNATISVGLPESHYNSYVGSVYSRGELKASHGFRWTHFASLDEIKQRLVGDTLTISVRVGRDLCAKSNRPVDPIKTKILNLEKYTDSKMFHDVLIHINNDRNNRKKGDNPPKINYCGEEDDHDFLYYNASGNRTFYSHKVILCGASGWFKKMLEPKNGATQKVELTLNNVDPEVFETLLCCVYSSELLVDDFVGAIDLLIPAKEFGFKTLCSQIMRFFRQDINHQNIWLVWSMANRTACTQTETACRKYLEENPVLSMKNACWLAVKSSLAINFMSMETFTKPVDESIFFEAAVAWRTQNMEWTLNGGGPIHEENAVAIERGFSEMIRCVRFPQMDPHYLTNVVEKEVVFKNMKGSKDLILEAYRFHAGASEPSSFRCYPRYSPSESIASKALVKKTS</sequence>
<dbReference type="CDD" id="cd18186">
    <property type="entry name" value="BTB_POZ_ZBTB_KLHL-like"/>
    <property type="match status" value="1"/>
</dbReference>
<name>A0ABR3BAL2_PHYBL</name>
<dbReference type="InterPro" id="IPR002083">
    <property type="entry name" value="MATH/TRAF_dom"/>
</dbReference>
<dbReference type="EMBL" id="JBCLYO010000002">
    <property type="protein sequence ID" value="KAL0092987.1"/>
    <property type="molecule type" value="Genomic_DNA"/>
</dbReference>